<name>A0A1Y3BBW3_EURMA</name>
<dbReference type="AlphaFoldDB" id="A0A1Y3BBW3"/>
<feature type="non-terminal residue" evidence="3">
    <location>
        <position position="349"/>
    </location>
</feature>
<dbReference type="PANTHER" id="PTHR15381:SF1">
    <property type="entry name" value="CHONDROITIN SULFATE PROTEOGLYCAN 5"/>
    <property type="match status" value="1"/>
</dbReference>
<feature type="compositionally biased region" description="Low complexity" evidence="1">
    <location>
        <begin position="31"/>
        <end position="40"/>
    </location>
</feature>
<dbReference type="PROSITE" id="PS52032">
    <property type="entry name" value="MARR_BRCT_CHROMO"/>
    <property type="match status" value="1"/>
</dbReference>
<evidence type="ECO:0000313" key="4">
    <source>
        <dbReference type="Proteomes" id="UP000194236"/>
    </source>
</evidence>
<dbReference type="Pfam" id="PF16496">
    <property type="entry name" value="SWIRM-assoc_2"/>
    <property type="match status" value="2"/>
</dbReference>
<proteinExistence type="predicted"/>
<keyword evidence="4" id="KW-1185">Reference proteome</keyword>
<dbReference type="GO" id="GO:0045202">
    <property type="term" value="C:synapse"/>
    <property type="evidence" value="ECO:0007669"/>
    <property type="project" value="TreeGrafter"/>
</dbReference>
<dbReference type="InterPro" id="IPR049898">
    <property type="entry name" value="MARR_BRCT_CHROMO"/>
</dbReference>
<dbReference type="OrthoDB" id="118550at2759"/>
<evidence type="ECO:0000259" key="2">
    <source>
        <dbReference type="PROSITE" id="PS52032"/>
    </source>
</evidence>
<dbReference type="SUPFAM" id="SSF52113">
    <property type="entry name" value="BRCT domain"/>
    <property type="match status" value="1"/>
</dbReference>
<comment type="caution">
    <text evidence="3">The sequence shown here is derived from an EMBL/GenBank/DDBJ whole genome shotgun (WGS) entry which is preliminary data.</text>
</comment>
<feature type="region of interest" description="Disordered" evidence="1">
    <location>
        <begin position="31"/>
        <end position="56"/>
    </location>
</feature>
<feature type="region of interest" description="Disordered" evidence="1">
    <location>
        <begin position="268"/>
        <end position="349"/>
    </location>
</feature>
<dbReference type="InterPro" id="IPR032450">
    <property type="entry name" value="SMARCC_N"/>
</dbReference>
<dbReference type="Proteomes" id="UP000194236">
    <property type="component" value="Unassembled WGS sequence"/>
</dbReference>
<reference evidence="3 4" key="1">
    <citation type="submission" date="2017-03" db="EMBL/GenBank/DDBJ databases">
        <title>Genome Survey of Euroglyphus maynei.</title>
        <authorList>
            <person name="Arlian L.G."/>
            <person name="Morgan M.S."/>
            <person name="Rider S.D."/>
        </authorList>
    </citation>
    <scope>NUCLEOTIDE SEQUENCE [LARGE SCALE GENOMIC DNA]</scope>
    <source>
        <strain evidence="3">Arlian Lab</strain>
        <tissue evidence="3">Whole body</tissue>
    </source>
</reference>
<dbReference type="PANTHER" id="PTHR15381">
    <property type="entry name" value="CHONDROITIN SULFATE PROTEOGLYCAN 5 -RELATED"/>
    <property type="match status" value="1"/>
</dbReference>
<feature type="compositionally biased region" description="Basic and acidic residues" evidence="1">
    <location>
        <begin position="268"/>
        <end position="282"/>
    </location>
</feature>
<gene>
    <name evidence="3" type="ORF">BLA29_006597</name>
</gene>
<feature type="non-terminal residue" evidence="3">
    <location>
        <position position="1"/>
    </location>
</feature>
<feature type="domain" description="Chromo" evidence="2">
    <location>
        <begin position="1"/>
        <end position="269"/>
    </location>
</feature>
<evidence type="ECO:0000313" key="3">
    <source>
        <dbReference type="EMBL" id="OTF78359.1"/>
    </source>
</evidence>
<dbReference type="GO" id="GO:0048858">
    <property type="term" value="P:cell projection morphogenesis"/>
    <property type="evidence" value="ECO:0007669"/>
    <property type="project" value="TreeGrafter"/>
</dbReference>
<protein>
    <recommendedName>
        <fullName evidence="2">Chromo domain-containing protein</fullName>
    </recommendedName>
</protein>
<dbReference type="EMBL" id="MUJZ01028227">
    <property type="protein sequence ID" value="OTF78359.1"/>
    <property type="molecule type" value="Genomic_DNA"/>
</dbReference>
<sequence>FVQIDPPTNKSLANLACQLLQFQEDTLGKNVSSTDSTVGDSTGGSGASTGTSPATANTKPQLFTRLPYKCFIDFKPGGKLCRIFEFVFKFKTEQGWRRVDLQSPSRMDRNVEMFVGLYKFLLSNQCLTEPQVYIMPEVDKVLATKLRDIIKRYQATCIESPDEATHVIYPSTTQHTDSNGDEFVRIVMKRDRYLLVHCIGRPDSYDTWLNIDVDLEPENERDRGDAPYEVTVNWLLDTDEYNEWMNEEDYEVDVDRNGKRISKRSRYTMEELHNEEKRDKRTNSVQKGKRRRSPSPQSDKKRSRGKGASARSPAPVTMTNSNKKKLKNEDDEDLTKDMDNPSPETHFQV</sequence>
<organism evidence="3 4">
    <name type="scientific">Euroglyphus maynei</name>
    <name type="common">Mayne's house dust mite</name>
    <dbReference type="NCBI Taxonomy" id="6958"/>
    <lineage>
        <taxon>Eukaryota</taxon>
        <taxon>Metazoa</taxon>
        <taxon>Ecdysozoa</taxon>
        <taxon>Arthropoda</taxon>
        <taxon>Chelicerata</taxon>
        <taxon>Arachnida</taxon>
        <taxon>Acari</taxon>
        <taxon>Acariformes</taxon>
        <taxon>Sarcoptiformes</taxon>
        <taxon>Astigmata</taxon>
        <taxon>Psoroptidia</taxon>
        <taxon>Analgoidea</taxon>
        <taxon>Pyroglyphidae</taxon>
        <taxon>Pyroglyphinae</taxon>
        <taxon>Euroglyphus</taxon>
    </lineage>
</organism>
<evidence type="ECO:0000256" key="1">
    <source>
        <dbReference type="SAM" id="MobiDB-lite"/>
    </source>
</evidence>
<dbReference type="InterPro" id="IPR036420">
    <property type="entry name" value="BRCT_dom_sf"/>
</dbReference>
<dbReference type="Gene3D" id="3.40.50.10190">
    <property type="entry name" value="BRCT domain"/>
    <property type="match status" value="1"/>
</dbReference>
<accession>A0A1Y3BBW3</accession>